<reference evidence="2 4" key="2">
    <citation type="journal article" date="2016" name="Int. J. Syst. Evol. Microbiol.">
        <title>Pyrococcus kukulkanii sp. nov., a hyperthermophilic, piezophilic archaeon isolated from a deep-sea hydrothermal vent.</title>
        <authorList>
            <person name="Callac N."/>
            <person name="Oger P."/>
            <person name="Lesongeur F."/>
            <person name="Rattray J.E."/>
            <person name="Vannier P."/>
            <person name="Michoud G."/>
            <person name="Beauverger M."/>
            <person name="Gayet N."/>
            <person name="Rouxel O."/>
            <person name="Jebbar M."/>
            <person name="Godfroy A."/>
        </authorList>
    </citation>
    <scope>NUCLEOTIDE SEQUENCE [LARGE SCALE GENOMIC DNA]</scope>
    <source>
        <strain evidence="2 4">NCB100</strain>
    </source>
</reference>
<dbReference type="PATRIC" id="fig|1609559.3.peg.280"/>
<protein>
    <submittedName>
        <fullName evidence="2">Uncharacterized protein</fullName>
    </submittedName>
</protein>
<dbReference type="Proteomes" id="UP000070587">
    <property type="component" value="Chromosome"/>
</dbReference>
<keyword evidence="5" id="KW-1185">Reference proteome</keyword>
<evidence type="ECO:0000256" key="1">
    <source>
        <dbReference type="SAM" id="Phobius"/>
    </source>
</evidence>
<dbReference type="KEGG" id="pyc:TQ32_01350"/>
<dbReference type="EMBL" id="CP010835">
    <property type="protein sequence ID" value="AMM53293.1"/>
    <property type="molecule type" value="Genomic_DNA"/>
</dbReference>
<keyword evidence="1" id="KW-1133">Transmembrane helix</keyword>
<evidence type="ECO:0000313" key="5">
    <source>
        <dbReference type="Proteomes" id="UP001571980"/>
    </source>
</evidence>
<accession>A0A127B7C2</accession>
<reference evidence="4" key="1">
    <citation type="submission" date="2015-02" db="EMBL/GenBank/DDBJ databases">
        <title>Pyrococcus kukulkanii sp. nov., a novel hyperthermophilic archaeon isolated from a deep-sea hydrothermal vent at the Guaymas Basin.</title>
        <authorList>
            <person name="Oger P.M."/>
            <person name="Callac N."/>
            <person name="Jebbar M."/>
            <person name="Godfroy A."/>
        </authorList>
    </citation>
    <scope>NUCLEOTIDE SEQUENCE [LARGE SCALE GENOMIC DNA]</scope>
    <source>
        <strain evidence="4">NCB100</strain>
    </source>
</reference>
<dbReference type="EMBL" id="JARRIG010000002">
    <property type="protein sequence ID" value="MFA4803829.1"/>
    <property type="molecule type" value="Genomic_DNA"/>
</dbReference>
<dbReference type="GeneID" id="28490436"/>
<dbReference type="AlphaFoldDB" id="A0A127B7C2"/>
<dbReference type="Proteomes" id="UP001571980">
    <property type="component" value="Unassembled WGS sequence"/>
</dbReference>
<proteinExistence type="predicted"/>
<keyword evidence="1" id="KW-0472">Membrane</keyword>
<evidence type="ECO:0000313" key="4">
    <source>
        <dbReference type="Proteomes" id="UP000070587"/>
    </source>
</evidence>
<name>A0A127B7C2_9EURY</name>
<dbReference type="OrthoDB" id="86141at2157"/>
<organism evidence="2 4">
    <name type="scientific">Pyrococcus kukulkanii</name>
    <dbReference type="NCBI Taxonomy" id="1609559"/>
    <lineage>
        <taxon>Archaea</taxon>
        <taxon>Methanobacteriati</taxon>
        <taxon>Methanobacteriota</taxon>
        <taxon>Thermococci</taxon>
        <taxon>Thermococcales</taxon>
        <taxon>Thermococcaceae</taxon>
        <taxon>Pyrococcus</taxon>
    </lineage>
</organism>
<dbReference type="RefSeq" id="WP_068320292.1">
    <property type="nucleotide sequence ID" value="NZ_CP010835.1"/>
</dbReference>
<sequence>MDVSDYILSFISIWIVLSALLTSKMDVFLTLSLIGILIAITVGGEYISKKQKDNITPIVEVLLAIFVVIVLKKVYEVLSG</sequence>
<feature type="transmembrane region" description="Helical" evidence="1">
    <location>
        <begin position="6"/>
        <end position="22"/>
    </location>
</feature>
<reference evidence="3 5" key="3">
    <citation type="submission" date="2023-03" db="EMBL/GenBank/DDBJ databases">
        <title>Speciation in Pyrococcus: adaptation to high temperature as a mechanism.</title>
        <authorList>
            <person name="Gu J."/>
        </authorList>
    </citation>
    <scope>NUCLEOTIDE SEQUENCE [LARGE SCALE GENOMIC DNA]</scope>
    <source>
        <strain evidence="3 5">LMOA34</strain>
    </source>
</reference>
<dbReference type="STRING" id="1609559.TQ32_01350"/>
<feature type="transmembrane region" description="Helical" evidence="1">
    <location>
        <begin position="54"/>
        <end position="71"/>
    </location>
</feature>
<evidence type="ECO:0000313" key="3">
    <source>
        <dbReference type="EMBL" id="MFA4803829.1"/>
    </source>
</evidence>
<evidence type="ECO:0000313" key="2">
    <source>
        <dbReference type="EMBL" id="AMM53293.1"/>
    </source>
</evidence>
<gene>
    <name evidence="3" type="ORF">P8X34_03580</name>
    <name evidence="2" type="ORF">TQ32_01350</name>
</gene>
<keyword evidence="1" id="KW-0812">Transmembrane</keyword>
<feature type="transmembrane region" description="Helical" evidence="1">
    <location>
        <begin position="27"/>
        <end position="48"/>
    </location>
</feature>